<dbReference type="Proteomes" id="UP000007322">
    <property type="component" value="Chromosome 4"/>
</dbReference>
<dbReference type="GO" id="GO:0016491">
    <property type="term" value="F:oxidoreductase activity"/>
    <property type="evidence" value="ECO:0007669"/>
    <property type="project" value="InterPro"/>
</dbReference>
<dbReference type="VEuPathDB" id="FungiDB:MYCTH_53288"/>
<sequence>MTGNDEGGGSSSSSSSGSGRGPDNNRVSVNNYSNKTKPAYPPAYVPHASSCGKPKVRVEWKKLKESEKFAYLGAVKCLMDTKPVGVWSKATSIWDEMAWAHNEAKWNIHETDNFLPWHRYYIYMLETLLSKHCSYRGPIPWWRETDDTGNLAGANLFSPNYFGSLPPRTEDGKTTCITDGWFANTTVLLGPGAPTCLARGEDKRIAAEVTTAALDLCQGDRDTKYERHRRCVEATIHSSTHRAVGGAMESISASPSDPVFYLHHGFVDWQWARWQNVESSRKTTISGCSEPSPVPGKCVELTLDTVLKGYGLIPDMKVRDVLDIENGILCYTYDEF</sequence>
<dbReference type="KEGG" id="mtm:MYCTH_53288"/>
<gene>
    <name evidence="4" type="ORF">MYCTH_53288</name>
</gene>
<evidence type="ECO:0000313" key="5">
    <source>
        <dbReference type="Proteomes" id="UP000007322"/>
    </source>
</evidence>
<dbReference type="PANTHER" id="PTHR11474">
    <property type="entry name" value="TYROSINASE FAMILY MEMBER"/>
    <property type="match status" value="1"/>
</dbReference>
<dbReference type="Gene3D" id="1.10.1280.10">
    <property type="entry name" value="Di-copper center containing domain from catechol oxidase"/>
    <property type="match status" value="1"/>
</dbReference>
<dbReference type="GeneID" id="11513447"/>
<organism evidence="4 5">
    <name type="scientific">Thermothelomyces thermophilus (strain ATCC 42464 / BCRC 31852 / DSM 1799)</name>
    <name type="common">Sporotrichum thermophile</name>
    <dbReference type="NCBI Taxonomy" id="573729"/>
    <lineage>
        <taxon>Eukaryota</taxon>
        <taxon>Fungi</taxon>
        <taxon>Dikarya</taxon>
        <taxon>Ascomycota</taxon>
        <taxon>Pezizomycotina</taxon>
        <taxon>Sordariomycetes</taxon>
        <taxon>Sordariomycetidae</taxon>
        <taxon>Sordariales</taxon>
        <taxon>Chaetomiaceae</taxon>
        <taxon>Thermothelomyces</taxon>
    </lineage>
</organism>
<feature type="domain" description="Tyrosinase copper-binding" evidence="3">
    <location>
        <begin position="257"/>
        <end position="268"/>
    </location>
</feature>
<evidence type="ECO:0000259" key="3">
    <source>
        <dbReference type="PROSITE" id="PS00498"/>
    </source>
</evidence>
<dbReference type="Pfam" id="PF00264">
    <property type="entry name" value="Tyrosinase"/>
    <property type="match status" value="1"/>
</dbReference>
<feature type="compositionally biased region" description="Gly residues" evidence="2">
    <location>
        <begin position="1"/>
        <end position="10"/>
    </location>
</feature>
<evidence type="ECO:0000313" key="4">
    <source>
        <dbReference type="EMBL" id="AEO58727.1"/>
    </source>
</evidence>
<accession>G2QH67</accession>
<dbReference type="EMBL" id="CP003005">
    <property type="protein sequence ID" value="AEO58727.1"/>
    <property type="molecule type" value="Genomic_DNA"/>
</dbReference>
<dbReference type="InParanoid" id="G2QH67"/>
<dbReference type="HOGENOM" id="CLU_035914_2_0_1"/>
<protein>
    <submittedName>
        <fullName evidence="4">Tyrosinase-like protein</fullName>
    </submittedName>
</protein>
<keyword evidence="1" id="KW-0479">Metal-binding</keyword>
<dbReference type="GO" id="GO:0046872">
    <property type="term" value="F:metal ion binding"/>
    <property type="evidence" value="ECO:0007669"/>
    <property type="project" value="UniProtKB-KW"/>
</dbReference>
<dbReference type="InterPro" id="IPR008922">
    <property type="entry name" value="Di-copper_centre_dom_sf"/>
</dbReference>
<dbReference type="eggNOG" id="ENOG502S31Y">
    <property type="taxonomic scope" value="Eukaryota"/>
</dbReference>
<dbReference type="STRING" id="573729.G2QH67"/>
<evidence type="ECO:0000256" key="1">
    <source>
        <dbReference type="ARBA" id="ARBA00022723"/>
    </source>
</evidence>
<dbReference type="PRINTS" id="PR00092">
    <property type="entry name" value="TYROSINASE"/>
</dbReference>
<name>G2QH67_THET4</name>
<dbReference type="PANTHER" id="PTHR11474:SF127">
    <property type="entry name" value="TYROSINASE COPPER-BINDING DOMAIN-CONTAINING PROTEIN"/>
    <property type="match status" value="1"/>
</dbReference>
<reference evidence="4 5" key="1">
    <citation type="journal article" date="2011" name="Nat. Biotechnol.">
        <title>Comparative genomic analysis of the thermophilic biomass-degrading fungi Myceliophthora thermophila and Thielavia terrestris.</title>
        <authorList>
            <person name="Berka R.M."/>
            <person name="Grigoriev I.V."/>
            <person name="Otillar R."/>
            <person name="Salamov A."/>
            <person name="Grimwood J."/>
            <person name="Reid I."/>
            <person name="Ishmael N."/>
            <person name="John T."/>
            <person name="Darmond C."/>
            <person name="Moisan M.-C."/>
            <person name="Henrissat B."/>
            <person name="Coutinho P.M."/>
            <person name="Lombard V."/>
            <person name="Natvig D.O."/>
            <person name="Lindquist E."/>
            <person name="Schmutz J."/>
            <person name="Lucas S."/>
            <person name="Harris P."/>
            <person name="Powlowski J."/>
            <person name="Bellemare A."/>
            <person name="Taylor D."/>
            <person name="Butler G."/>
            <person name="de Vries R.P."/>
            <person name="Allijn I.E."/>
            <person name="van den Brink J."/>
            <person name="Ushinsky S."/>
            <person name="Storms R."/>
            <person name="Powell A.J."/>
            <person name="Paulsen I.T."/>
            <person name="Elbourne L.D.H."/>
            <person name="Baker S.E."/>
            <person name="Magnuson J."/>
            <person name="LaBoissiere S."/>
            <person name="Clutterbuck A.J."/>
            <person name="Martinez D."/>
            <person name="Wogulis M."/>
            <person name="de Leon A.L."/>
            <person name="Rey M.W."/>
            <person name="Tsang A."/>
        </authorList>
    </citation>
    <scope>NUCLEOTIDE SEQUENCE [LARGE SCALE GENOMIC DNA]</scope>
    <source>
        <strain evidence="5">ATCC 42464 / BCRC 31852 / DSM 1799</strain>
    </source>
</reference>
<dbReference type="OMA" id="WQNEDRD"/>
<feature type="region of interest" description="Disordered" evidence="2">
    <location>
        <begin position="1"/>
        <end position="40"/>
    </location>
</feature>
<feature type="compositionally biased region" description="Polar residues" evidence="2">
    <location>
        <begin position="25"/>
        <end position="36"/>
    </location>
</feature>
<dbReference type="PROSITE" id="PS00498">
    <property type="entry name" value="TYROSINASE_2"/>
    <property type="match status" value="1"/>
</dbReference>
<dbReference type="InterPro" id="IPR002227">
    <property type="entry name" value="Tyrosinase_Cu-bd"/>
</dbReference>
<dbReference type="SUPFAM" id="SSF48056">
    <property type="entry name" value="Di-copper centre-containing domain"/>
    <property type="match status" value="1"/>
</dbReference>
<dbReference type="RefSeq" id="XP_003663972.1">
    <property type="nucleotide sequence ID" value="XM_003663924.1"/>
</dbReference>
<proteinExistence type="predicted"/>
<dbReference type="AlphaFoldDB" id="G2QH67"/>
<keyword evidence="5" id="KW-1185">Reference proteome</keyword>
<evidence type="ECO:0000256" key="2">
    <source>
        <dbReference type="SAM" id="MobiDB-lite"/>
    </source>
</evidence>
<dbReference type="OrthoDB" id="6132182at2759"/>
<dbReference type="InterPro" id="IPR050316">
    <property type="entry name" value="Tyrosinase/Hemocyanin"/>
</dbReference>